<dbReference type="PANTHER" id="PTHR11360">
    <property type="entry name" value="MONOCARBOXYLATE TRANSPORTER"/>
    <property type="match status" value="1"/>
</dbReference>
<feature type="domain" description="Major facilitator superfamily (MFS) profile" evidence="5">
    <location>
        <begin position="12"/>
        <end position="427"/>
    </location>
</feature>
<dbReference type="Gene3D" id="1.20.1250.20">
    <property type="entry name" value="MFS general substrate transporter like domains"/>
    <property type="match status" value="2"/>
</dbReference>
<dbReference type="CDD" id="cd17353">
    <property type="entry name" value="MFS_OFA_like"/>
    <property type="match status" value="1"/>
</dbReference>
<accession>A0A5K7ZC31</accession>
<feature type="transmembrane region" description="Helical" evidence="4">
    <location>
        <begin position="310"/>
        <end position="331"/>
    </location>
</feature>
<feature type="transmembrane region" description="Helical" evidence="4">
    <location>
        <begin position="337"/>
        <end position="357"/>
    </location>
</feature>
<keyword evidence="2 4" id="KW-1133">Transmembrane helix</keyword>
<feature type="transmembrane region" description="Helical" evidence="4">
    <location>
        <begin position="403"/>
        <end position="421"/>
    </location>
</feature>
<gene>
    <name evidence="6" type="ORF">DSCW_47200</name>
</gene>
<evidence type="ECO:0000259" key="5">
    <source>
        <dbReference type="PROSITE" id="PS50850"/>
    </source>
</evidence>
<keyword evidence="3 4" id="KW-0472">Membrane</keyword>
<dbReference type="Proteomes" id="UP000427769">
    <property type="component" value="Chromosome"/>
</dbReference>
<feature type="transmembrane region" description="Helical" evidence="4">
    <location>
        <begin position="56"/>
        <end position="82"/>
    </location>
</feature>
<dbReference type="KEGG" id="dwd:DSCW_47200"/>
<dbReference type="PROSITE" id="PS50850">
    <property type="entry name" value="MFS"/>
    <property type="match status" value="1"/>
</dbReference>
<name>A0A5K7ZC31_9BACT</name>
<sequence length="446" mass="47170">MSVQPAAKVPLKGWITTFAGTTINLCLGILYAWSIWKKALVDVDRAGEVMTGANAGWTYLTNAQAATPFAICVILFAVLMIPGGRIQDRFGPKVGATAGGLFLALGCVVAALMKSQLGLIIGFGILGGTGMGLGYAAPTPAALKWFGPHKRGLIAGAVVAGYGGAAIYIGGLGQYFIDHYGISGSFFALGLIFAVVTILCGQLLFTPPKDYVPPMPANANSAANQDSTKHDWTPKEIFKSWQFYALVLMFTISTQSGLLIIANAAGLLKKAAADVPFFAANAWILVSFGGLINASGRVGTGFYSDKIGRVNAYCLNCAISAGCMFILPYVIAEQNIVLLFMVVGVAYWQYGGGLSLMPSFTADFYGSKYLGFNYGLVFLGWGLGFFMTSLGGTIEDLTGSLRWAFYMSAGLLMLGVVIAYLTNRPKHAEEKAPVVAKAMVTEKAVD</sequence>
<feature type="transmembrane region" description="Helical" evidence="4">
    <location>
        <begin position="243"/>
        <end position="265"/>
    </location>
</feature>
<evidence type="ECO:0000256" key="1">
    <source>
        <dbReference type="ARBA" id="ARBA00022692"/>
    </source>
</evidence>
<feature type="transmembrane region" description="Helical" evidence="4">
    <location>
        <begin position="12"/>
        <end position="36"/>
    </location>
</feature>
<evidence type="ECO:0000256" key="4">
    <source>
        <dbReference type="SAM" id="Phobius"/>
    </source>
</evidence>
<dbReference type="InterPro" id="IPR036259">
    <property type="entry name" value="MFS_trans_sf"/>
</dbReference>
<dbReference type="GO" id="GO:0022857">
    <property type="term" value="F:transmembrane transporter activity"/>
    <property type="evidence" value="ECO:0007669"/>
    <property type="project" value="InterPro"/>
</dbReference>
<dbReference type="EMBL" id="AP021875">
    <property type="protein sequence ID" value="BBO77303.1"/>
    <property type="molecule type" value="Genomic_DNA"/>
</dbReference>
<evidence type="ECO:0000313" key="7">
    <source>
        <dbReference type="Proteomes" id="UP000427769"/>
    </source>
</evidence>
<dbReference type="SUPFAM" id="SSF103473">
    <property type="entry name" value="MFS general substrate transporter"/>
    <property type="match status" value="1"/>
</dbReference>
<protein>
    <submittedName>
        <fullName evidence="6">MFS transporter</fullName>
    </submittedName>
</protein>
<dbReference type="InterPro" id="IPR050327">
    <property type="entry name" value="Proton-linked_MCT"/>
</dbReference>
<feature type="transmembrane region" description="Helical" evidence="4">
    <location>
        <begin position="153"/>
        <end position="177"/>
    </location>
</feature>
<feature type="transmembrane region" description="Helical" evidence="4">
    <location>
        <begin position="183"/>
        <end position="205"/>
    </location>
</feature>
<keyword evidence="1 4" id="KW-0812">Transmembrane</keyword>
<dbReference type="RefSeq" id="WP_155306063.1">
    <property type="nucleotide sequence ID" value="NZ_AP021875.1"/>
</dbReference>
<feature type="transmembrane region" description="Helical" evidence="4">
    <location>
        <begin position="94"/>
        <end position="113"/>
    </location>
</feature>
<proteinExistence type="predicted"/>
<evidence type="ECO:0000256" key="2">
    <source>
        <dbReference type="ARBA" id="ARBA00022989"/>
    </source>
</evidence>
<dbReference type="InterPro" id="IPR011701">
    <property type="entry name" value="MFS"/>
</dbReference>
<dbReference type="PANTHER" id="PTHR11360:SF304">
    <property type="entry name" value="MFS DOMAIN-CONTAINING PROTEIN"/>
    <property type="match status" value="1"/>
</dbReference>
<organism evidence="6 7">
    <name type="scientific">Desulfosarcina widdelii</name>
    <dbReference type="NCBI Taxonomy" id="947919"/>
    <lineage>
        <taxon>Bacteria</taxon>
        <taxon>Pseudomonadati</taxon>
        <taxon>Thermodesulfobacteriota</taxon>
        <taxon>Desulfobacteria</taxon>
        <taxon>Desulfobacterales</taxon>
        <taxon>Desulfosarcinaceae</taxon>
        <taxon>Desulfosarcina</taxon>
    </lineage>
</organism>
<keyword evidence="7" id="KW-1185">Reference proteome</keyword>
<feature type="transmembrane region" description="Helical" evidence="4">
    <location>
        <begin position="119"/>
        <end position="141"/>
    </location>
</feature>
<dbReference type="InterPro" id="IPR020846">
    <property type="entry name" value="MFS_dom"/>
</dbReference>
<reference evidence="6 7" key="1">
    <citation type="submission" date="2019-11" db="EMBL/GenBank/DDBJ databases">
        <title>Comparative genomics of hydrocarbon-degrading Desulfosarcina strains.</title>
        <authorList>
            <person name="Watanabe M."/>
            <person name="Kojima H."/>
            <person name="Fukui M."/>
        </authorList>
    </citation>
    <scope>NUCLEOTIDE SEQUENCE [LARGE SCALE GENOMIC DNA]</scope>
    <source>
        <strain evidence="6 7">PP31</strain>
    </source>
</reference>
<evidence type="ECO:0000313" key="6">
    <source>
        <dbReference type="EMBL" id="BBO77303.1"/>
    </source>
</evidence>
<evidence type="ECO:0000256" key="3">
    <source>
        <dbReference type="ARBA" id="ARBA00023136"/>
    </source>
</evidence>
<dbReference type="OrthoDB" id="9793415at2"/>
<dbReference type="AlphaFoldDB" id="A0A5K7ZC31"/>
<feature type="transmembrane region" description="Helical" evidence="4">
    <location>
        <begin position="277"/>
        <end position="298"/>
    </location>
</feature>
<dbReference type="Pfam" id="PF07690">
    <property type="entry name" value="MFS_1"/>
    <property type="match status" value="1"/>
</dbReference>
<feature type="transmembrane region" description="Helical" evidence="4">
    <location>
        <begin position="369"/>
        <end position="391"/>
    </location>
</feature>